<dbReference type="Proteomes" id="UP000604046">
    <property type="component" value="Unassembled WGS sequence"/>
</dbReference>
<dbReference type="AlphaFoldDB" id="A0A812LR15"/>
<name>A0A812LR15_9DINO</name>
<comment type="caution">
    <text evidence="2">The sequence shown here is derived from an EMBL/GenBank/DDBJ whole genome shotgun (WGS) entry which is preliminary data.</text>
</comment>
<evidence type="ECO:0000313" key="2">
    <source>
        <dbReference type="EMBL" id="CAE7244412.1"/>
    </source>
</evidence>
<keyword evidence="3" id="KW-1185">Reference proteome</keyword>
<accession>A0A812LR15</accession>
<feature type="region of interest" description="Disordered" evidence="1">
    <location>
        <begin position="105"/>
        <end position="126"/>
    </location>
</feature>
<protein>
    <submittedName>
        <fullName evidence="2">Uncharacterized protein</fullName>
    </submittedName>
</protein>
<proteinExistence type="predicted"/>
<evidence type="ECO:0000256" key="1">
    <source>
        <dbReference type="SAM" id="MobiDB-lite"/>
    </source>
</evidence>
<evidence type="ECO:0000313" key="3">
    <source>
        <dbReference type="Proteomes" id="UP000604046"/>
    </source>
</evidence>
<sequence length="227" mass="25606">MRSRPRQPGQPEDMLVEVVEIPMPWWNQSHLDRLDFLRGHDQEVHPPSTLPEKMNPASSPWTLPLPPPLPNLLECMALEGEMRRPSSSWDVENLEPAYVRLDSPPVRAAGHGRGASATRHGDSRVSPVVQAPVGPVVQAPRDPGLSGQRLKRVTHVKHAPIYKYAEWCVYWAEKGGRGPDEPMTPRSDLTKSEFDVQYGAWRKALVEGPPRGRCPRILELNQHLREL</sequence>
<dbReference type="OrthoDB" id="412971at2759"/>
<organism evidence="2 3">
    <name type="scientific">Symbiodinium natans</name>
    <dbReference type="NCBI Taxonomy" id="878477"/>
    <lineage>
        <taxon>Eukaryota</taxon>
        <taxon>Sar</taxon>
        <taxon>Alveolata</taxon>
        <taxon>Dinophyceae</taxon>
        <taxon>Suessiales</taxon>
        <taxon>Symbiodiniaceae</taxon>
        <taxon>Symbiodinium</taxon>
    </lineage>
</organism>
<dbReference type="EMBL" id="CAJNDS010001024">
    <property type="protein sequence ID" value="CAE7244412.1"/>
    <property type="molecule type" value="Genomic_DNA"/>
</dbReference>
<reference evidence="2" key="1">
    <citation type="submission" date="2021-02" db="EMBL/GenBank/DDBJ databases">
        <authorList>
            <person name="Dougan E. K."/>
            <person name="Rhodes N."/>
            <person name="Thang M."/>
            <person name="Chan C."/>
        </authorList>
    </citation>
    <scope>NUCLEOTIDE SEQUENCE</scope>
</reference>
<gene>
    <name evidence="2" type="ORF">SNAT2548_LOCUS11427</name>
</gene>